<dbReference type="Proteomes" id="UP000054166">
    <property type="component" value="Unassembled WGS sequence"/>
</dbReference>
<dbReference type="InParanoid" id="A0A0C3FW31"/>
<protein>
    <submittedName>
        <fullName evidence="1">Uncharacterized protein</fullName>
    </submittedName>
</protein>
<reference evidence="1 2" key="1">
    <citation type="submission" date="2014-04" db="EMBL/GenBank/DDBJ databases">
        <authorList>
            <consortium name="DOE Joint Genome Institute"/>
            <person name="Kuo A."/>
            <person name="Tarkka M."/>
            <person name="Buscot F."/>
            <person name="Kohler A."/>
            <person name="Nagy L.G."/>
            <person name="Floudas D."/>
            <person name="Copeland A."/>
            <person name="Barry K.W."/>
            <person name="Cichocki N."/>
            <person name="Veneault-Fourrey C."/>
            <person name="LaButti K."/>
            <person name="Lindquist E.A."/>
            <person name="Lipzen A."/>
            <person name="Lundell T."/>
            <person name="Morin E."/>
            <person name="Murat C."/>
            <person name="Sun H."/>
            <person name="Tunlid A."/>
            <person name="Henrissat B."/>
            <person name="Grigoriev I.V."/>
            <person name="Hibbett D.S."/>
            <person name="Martin F."/>
            <person name="Nordberg H.P."/>
            <person name="Cantor M.N."/>
            <person name="Hua S.X."/>
        </authorList>
    </citation>
    <scope>NUCLEOTIDE SEQUENCE [LARGE SCALE GENOMIC DNA]</scope>
    <source>
        <strain evidence="1 2">F 1598</strain>
    </source>
</reference>
<keyword evidence="2" id="KW-1185">Reference proteome</keyword>
<gene>
    <name evidence="1" type="ORF">PILCRDRAFT_819385</name>
</gene>
<organism evidence="1 2">
    <name type="scientific">Piloderma croceum (strain F 1598)</name>
    <dbReference type="NCBI Taxonomy" id="765440"/>
    <lineage>
        <taxon>Eukaryota</taxon>
        <taxon>Fungi</taxon>
        <taxon>Dikarya</taxon>
        <taxon>Basidiomycota</taxon>
        <taxon>Agaricomycotina</taxon>
        <taxon>Agaricomycetes</taxon>
        <taxon>Agaricomycetidae</taxon>
        <taxon>Atheliales</taxon>
        <taxon>Atheliaceae</taxon>
        <taxon>Piloderma</taxon>
    </lineage>
</organism>
<proteinExistence type="predicted"/>
<dbReference type="HOGENOM" id="CLU_2455519_0_0_1"/>
<evidence type="ECO:0000313" key="2">
    <source>
        <dbReference type="Proteomes" id="UP000054166"/>
    </source>
</evidence>
<dbReference type="EMBL" id="KN832990">
    <property type="protein sequence ID" value="KIM83739.1"/>
    <property type="molecule type" value="Genomic_DNA"/>
</dbReference>
<reference evidence="2" key="2">
    <citation type="submission" date="2015-01" db="EMBL/GenBank/DDBJ databases">
        <title>Evolutionary Origins and Diversification of the Mycorrhizal Mutualists.</title>
        <authorList>
            <consortium name="DOE Joint Genome Institute"/>
            <consortium name="Mycorrhizal Genomics Consortium"/>
            <person name="Kohler A."/>
            <person name="Kuo A."/>
            <person name="Nagy L.G."/>
            <person name="Floudas D."/>
            <person name="Copeland A."/>
            <person name="Barry K.W."/>
            <person name="Cichocki N."/>
            <person name="Veneault-Fourrey C."/>
            <person name="LaButti K."/>
            <person name="Lindquist E.A."/>
            <person name="Lipzen A."/>
            <person name="Lundell T."/>
            <person name="Morin E."/>
            <person name="Murat C."/>
            <person name="Riley R."/>
            <person name="Ohm R."/>
            <person name="Sun H."/>
            <person name="Tunlid A."/>
            <person name="Henrissat B."/>
            <person name="Grigoriev I.V."/>
            <person name="Hibbett D.S."/>
            <person name="Martin F."/>
        </authorList>
    </citation>
    <scope>NUCLEOTIDE SEQUENCE [LARGE SCALE GENOMIC DNA]</scope>
    <source>
        <strain evidence="2">F 1598</strain>
    </source>
</reference>
<accession>A0A0C3FW31</accession>
<evidence type="ECO:0000313" key="1">
    <source>
        <dbReference type="EMBL" id="KIM83739.1"/>
    </source>
</evidence>
<dbReference type="AlphaFoldDB" id="A0A0C3FW31"/>
<sequence>MAKAFSANDGVLFNCREQLSPHVIGGQTVTFERWMGDGTFSNTREQLEWVPLGQVLVYKTAGVIHCPDILHFHKASPVPSSIFPGWEFM</sequence>
<name>A0A0C3FW31_PILCF</name>